<organism evidence="2 3">
    <name type="scientific">Parasedimentitalea psychrophila</name>
    <dbReference type="NCBI Taxonomy" id="2997337"/>
    <lineage>
        <taxon>Bacteria</taxon>
        <taxon>Pseudomonadati</taxon>
        <taxon>Pseudomonadota</taxon>
        <taxon>Alphaproteobacteria</taxon>
        <taxon>Rhodobacterales</taxon>
        <taxon>Paracoccaceae</taxon>
        <taxon>Parasedimentitalea</taxon>
    </lineage>
</organism>
<dbReference type="RefSeq" id="WP_270919139.1">
    <property type="nucleotide sequence ID" value="NZ_CP127247.1"/>
</dbReference>
<gene>
    <name evidence="2" type="ORF">QPJ95_03510</name>
</gene>
<protein>
    <submittedName>
        <fullName evidence="2">Uncharacterized protein</fullName>
    </submittedName>
</protein>
<name>A0A9Y2P551_9RHOB</name>
<evidence type="ECO:0000313" key="2">
    <source>
        <dbReference type="EMBL" id="WIY26009.1"/>
    </source>
</evidence>
<feature type="region of interest" description="Disordered" evidence="1">
    <location>
        <begin position="1431"/>
        <end position="1497"/>
    </location>
</feature>
<sequence length="1876" mass="204359">MTPEKEILALAIGRSVAQIPGLSRLSLPAGMDTAKLQVIAEEAGGRRGDLDFAHVVRSEPGPDEISPETAIGMRSRDDGSESAALLVHHQGEFKQLKSLEAFRVLNPDSLPSGVGGVVNSMLTIGGLLAEVPEILQEAGAKVLSGERITVVLEGICAFLASAYEQSGNDELNWSDAWWVHVDKGLSYLPAVIRELHASVGSSYDVLACYTAFGLPIPDNLVKGAYADRHDGRKYATVIKNRWSAVEDIELAIFEIRDEERRSQRLGEDEQHGLSQLHWQNIEVTRSALGHRMLAVCFLGAPSIDSLQAWSTTQETSFFAPAKETEEKLNLFRVTGGVVSCLPIVPDLALPVHVASIEGVEVETGGNVSLGRFALPLGTAETDGLAIEVNSMSSALKAIEQNIIVIDREAFLTFDLTIKLSKGNWQQKPYQLTVNPLSNEAKDLLRGAQVVELLLPCPGTGSALVLEKKRSRGLSYKICVHSPRKYSVVDGQVQIAPIDKDSLPVFKLAKSTTEVRFLLINSGGHVGLDVNGRTTALVTENLENEEIELAISEDMPAAANTVLEMIDLRAAILIPEQKLTHISPFTACAWGDPVTDEIDGNLESEVRRDPRASIETWLGASCVAGAIGEDFRRSLGISAVKMGDAHSFREPSFDPNLGYFVWGNNASSIAFEGDQSGQDAVDDFWQAFDELKLGRFANLDGGLGAWPSRLDLRTLDVSSLQRYLGAYQALLEYSTPHEPSGLVAFPFSVMLTDAVGRLEGILLSPLHPLRMGWSWSVQNAAGEALRSRRSEEVIDLMRFCDGLGFPQLAPSPWDTDYLLAMPLDTGKDGLFSGWSFIGSPAVTKYGTARLGTILGQRFPVGAASGLDGGGIAAALRDFLRVHPLSTQVNVGIHATSEVQRSRELDFALIDASAAEVFRASERLPGGVRVFDSPFRKGPIPEPEYVFSAFEKAANAGGKKVTANNVQVHFQWKVEEDSQIDLKFLETPLVEPSVAAGKSSEIGGSAPDLPVNRYVTWTRAAAGAQRSAYCPILPDNGFKGLPGYARCLNLVESPRGDGMHPEIACRLLGGELLRSPAKWTVAGNAHMDPATLSKEISNLGSNLVLWEWRPAFLARSKTDAGSNVATARPYTTISRMEPLFKDQLESDCVESFGQIDTSGGDLVLRELGSRGIGLSSLLSIGHTQTTGAIGFFLSFSALRSWENDGPEGEIRCLLPMDAVNPLLEAIAGETSPQRDRRRADILALRAIPIGEGAFQVVMHPVEVKMRRGEGTFPGSHDNEVREALGQLESSNGLLDQLCARVNGQSDVLLLNAVTSLVEAALALRADGDVVASNRILANERNFLQAISCGHARFQASSGTLFWFQSGGSTQNGQPIETRGTSIDAPWQVLVNPLQLGRAIVSDTPTDIQIKFIEAISRDVVEFIGDQENVGPVQDDIPVITRDDDRGAGTVPMPAHGADGSPNEQRVQSDDLSGIELEDTPSVGNAGKQRNEESSRDGRFTGLNIEVGRWRKGLQGEKLIFDPSDTRVNQLNMGVVGDLGTGKTQFLQSLVYQLSQSATGNGGVAPKTFIFDYKQDYVEDSFVQNINGKLLSPGEEPIPLNFFSIPSGSNKKAHIRRAMFFADVVSKVNRIGPVQRNKLEQSVIEAYNRFRGRGFPLIEDVLEIYGEAVPNGDSVTAALRSLVNLEIFESNREKISSFEELFDRSVVLDLKGINAGSQIQDVLVTLFLDLIYNEYMPSRKRPDFQVDGNGIQRRFIDSFVLVDEAHHIMVHGFEVLQKLLLEGRQFGMGVILSSQYLSHFKLGGVNWAQPLRTWCIHKVPDITFQDLSRLGFGDGAAEMAAHVPELENLHSLFKCDPDHAKGIFIRDKTYFSFFEHDED</sequence>
<accession>A0A9Y2P551</accession>
<dbReference type="KEGG" id="ppso:QPJ95_03510"/>
<proteinExistence type="predicted"/>
<dbReference type="EMBL" id="CP127247">
    <property type="protein sequence ID" value="WIY26009.1"/>
    <property type="molecule type" value="Genomic_DNA"/>
</dbReference>
<dbReference type="InterPro" id="IPR008571">
    <property type="entry name" value="HerA-like"/>
</dbReference>
<dbReference type="InterPro" id="IPR027417">
    <property type="entry name" value="P-loop_NTPase"/>
</dbReference>
<evidence type="ECO:0000313" key="3">
    <source>
        <dbReference type="Proteomes" id="UP001238334"/>
    </source>
</evidence>
<dbReference type="Gene3D" id="3.40.50.300">
    <property type="entry name" value="P-loop containing nucleotide triphosphate hydrolases"/>
    <property type="match status" value="2"/>
</dbReference>
<dbReference type="Proteomes" id="UP001238334">
    <property type="component" value="Chromosome"/>
</dbReference>
<evidence type="ECO:0000256" key="1">
    <source>
        <dbReference type="SAM" id="MobiDB-lite"/>
    </source>
</evidence>
<feature type="compositionally biased region" description="Basic and acidic residues" evidence="1">
    <location>
        <begin position="1486"/>
        <end position="1496"/>
    </location>
</feature>
<dbReference type="PANTHER" id="PTHR42957:SF1">
    <property type="entry name" value="HELICASE MJ1565-RELATED"/>
    <property type="match status" value="1"/>
</dbReference>
<dbReference type="SUPFAM" id="SSF52540">
    <property type="entry name" value="P-loop containing nucleoside triphosphate hydrolases"/>
    <property type="match status" value="1"/>
</dbReference>
<reference evidence="2 3" key="1">
    <citation type="submission" date="2023-06" db="EMBL/GenBank/DDBJ databases">
        <title>Parasedimentitalea psychrophila sp. nov., a psychrophilic bacterium isolated from deep-sea sediment.</title>
        <authorList>
            <person name="Li A."/>
        </authorList>
    </citation>
    <scope>NUCLEOTIDE SEQUENCE [LARGE SCALE GENOMIC DNA]</scope>
    <source>
        <strain evidence="2 3">QS115</strain>
    </source>
</reference>
<dbReference type="PANTHER" id="PTHR42957">
    <property type="entry name" value="HELICASE MJ1565-RELATED"/>
    <property type="match status" value="1"/>
</dbReference>
<keyword evidence="3" id="KW-1185">Reference proteome</keyword>